<keyword evidence="2" id="KW-1185">Reference proteome</keyword>
<name>A0A4C1THH8_EUMVA</name>
<sequence>MNIRSYIHSSHFSENLAGLTYYLYSVFASVNPLSHSNSSVLGAYKGDAKRERRKRTKRFSVIAQVRCGSFCRPLPDTAPRCLEQSWRCRARQRAALWCAGAQCPIHTLFDQRFESFIVNTRPL</sequence>
<reference evidence="1 2" key="1">
    <citation type="journal article" date="2019" name="Commun. Biol.">
        <title>The bagworm genome reveals a unique fibroin gene that provides high tensile strength.</title>
        <authorList>
            <person name="Kono N."/>
            <person name="Nakamura H."/>
            <person name="Ohtoshi R."/>
            <person name="Tomita M."/>
            <person name="Numata K."/>
            <person name="Arakawa K."/>
        </authorList>
    </citation>
    <scope>NUCLEOTIDE SEQUENCE [LARGE SCALE GENOMIC DNA]</scope>
</reference>
<dbReference type="Proteomes" id="UP000299102">
    <property type="component" value="Unassembled WGS sequence"/>
</dbReference>
<gene>
    <name evidence="1" type="ORF">EVAR_10535_1</name>
</gene>
<dbReference type="EMBL" id="BGZK01000060">
    <property type="protein sequence ID" value="GBP13979.1"/>
    <property type="molecule type" value="Genomic_DNA"/>
</dbReference>
<dbReference type="AlphaFoldDB" id="A0A4C1THH8"/>
<evidence type="ECO:0000313" key="2">
    <source>
        <dbReference type="Proteomes" id="UP000299102"/>
    </source>
</evidence>
<accession>A0A4C1THH8</accession>
<protein>
    <submittedName>
        <fullName evidence="1">Uncharacterized protein</fullName>
    </submittedName>
</protein>
<organism evidence="1 2">
    <name type="scientific">Eumeta variegata</name>
    <name type="common">Bagworm moth</name>
    <name type="synonym">Eumeta japonica</name>
    <dbReference type="NCBI Taxonomy" id="151549"/>
    <lineage>
        <taxon>Eukaryota</taxon>
        <taxon>Metazoa</taxon>
        <taxon>Ecdysozoa</taxon>
        <taxon>Arthropoda</taxon>
        <taxon>Hexapoda</taxon>
        <taxon>Insecta</taxon>
        <taxon>Pterygota</taxon>
        <taxon>Neoptera</taxon>
        <taxon>Endopterygota</taxon>
        <taxon>Lepidoptera</taxon>
        <taxon>Glossata</taxon>
        <taxon>Ditrysia</taxon>
        <taxon>Tineoidea</taxon>
        <taxon>Psychidae</taxon>
        <taxon>Oiketicinae</taxon>
        <taxon>Eumeta</taxon>
    </lineage>
</organism>
<evidence type="ECO:0000313" key="1">
    <source>
        <dbReference type="EMBL" id="GBP13979.1"/>
    </source>
</evidence>
<proteinExistence type="predicted"/>
<comment type="caution">
    <text evidence="1">The sequence shown here is derived from an EMBL/GenBank/DDBJ whole genome shotgun (WGS) entry which is preliminary data.</text>
</comment>